<comment type="caution">
    <text evidence="1">The sequence shown here is derived from an EMBL/GenBank/DDBJ whole genome shotgun (WGS) entry which is preliminary data.</text>
</comment>
<evidence type="ECO:0000313" key="1">
    <source>
        <dbReference type="EMBL" id="MCW3797197.1"/>
    </source>
</evidence>
<reference evidence="1 2" key="1">
    <citation type="submission" date="2022-10" db="EMBL/GenBank/DDBJ databases">
        <title>Sphingomonas sp.</title>
        <authorList>
            <person name="Jin C."/>
        </authorList>
    </citation>
    <scope>NUCLEOTIDE SEQUENCE [LARGE SCALE GENOMIC DNA]</scope>
    <source>
        <strain evidence="1 2">BN140010</strain>
    </source>
</reference>
<name>A0ABT3JDP9_9SPHN</name>
<proteinExistence type="predicted"/>
<dbReference type="Gene3D" id="3.40.190.10">
    <property type="entry name" value="Periplasmic binding protein-like II"/>
    <property type="match status" value="2"/>
</dbReference>
<accession>A0ABT3JDP9</accession>
<evidence type="ECO:0000313" key="2">
    <source>
        <dbReference type="Proteomes" id="UP001526246"/>
    </source>
</evidence>
<dbReference type="Proteomes" id="UP001526246">
    <property type="component" value="Unassembled WGS sequence"/>
</dbReference>
<gene>
    <name evidence="1" type="ORF">OMW55_05165</name>
</gene>
<dbReference type="InterPro" id="IPR050682">
    <property type="entry name" value="ModA/WtpA"/>
</dbReference>
<keyword evidence="2" id="KW-1185">Reference proteome</keyword>
<dbReference type="PANTHER" id="PTHR30632">
    <property type="entry name" value="MOLYBDATE-BINDING PERIPLASMIC PROTEIN"/>
    <property type="match status" value="1"/>
</dbReference>
<sequence length="287" mass="30599">MPEIDNLPDFHGDPEGARLVLYVGGNYFFAMAPLVDAFEQMHPEYKGKLFWETLPPGILAEQIKAGGTITVGNMTWTIKPDVYLAGLGDVNSLIASDHLAGPPSIFAVNDLTIMVPKGNPAGIRGLTDLARPEVRLAMPNPQFEGVAKQIQQALTKAGGKALETAIYATKVQQGSTILTQIHHRQTPLFLMQGKVDAGVTWQSEARFQQQVGNSIEQVAIPPDQNVSGTYAGAMVKSARHPDAARAWLKFIMSPKASSLLATFGFQAPPAAASASPTGSALAKAQGR</sequence>
<dbReference type="PANTHER" id="PTHR30632:SF0">
    <property type="entry name" value="SULFATE-BINDING PROTEIN"/>
    <property type="match status" value="1"/>
</dbReference>
<dbReference type="Pfam" id="PF13531">
    <property type="entry name" value="SBP_bac_11"/>
    <property type="match status" value="1"/>
</dbReference>
<dbReference type="EMBL" id="JAPDOB010000001">
    <property type="protein sequence ID" value="MCW3797197.1"/>
    <property type="molecule type" value="Genomic_DNA"/>
</dbReference>
<dbReference type="RefSeq" id="WP_264881344.1">
    <property type="nucleotide sequence ID" value="NZ_JAPDOB010000001.1"/>
</dbReference>
<organism evidence="1 2">
    <name type="scientific">Sphingomonas arvum</name>
    <dbReference type="NCBI Taxonomy" id="2992113"/>
    <lineage>
        <taxon>Bacteria</taxon>
        <taxon>Pseudomonadati</taxon>
        <taxon>Pseudomonadota</taxon>
        <taxon>Alphaproteobacteria</taxon>
        <taxon>Sphingomonadales</taxon>
        <taxon>Sphingomonadaceae</taxon>
        <taxon>Sphingomonas</taxon>
    </lineage>
</organism>
<protein>
    <submittedName>
        <fullName evidence="1">Substrate-binding domain-containing protein</fullName>
    </submittedName>
</protein>
<dbReference type="SUPFAM" id="SSF53850">
    <property type="entry name" value="Periplasmic binding protein-like II"/>
    <property type="match status" value="1"/>
</dbReference>